<evidence type="ECO:0000313" key="2">
    <source>
        <dbReference type="Proteomes" id="UP001597212"/>
    </source>
</evidence>
<evidence type="ECO:0000313" key="1">
    <source>
        <dbReference type="EMBL" id="MFD1441697.1"/>
    </source>
</evidence>
<name>A0ABW4CWA7_9LACO</name>
<protein>
    <submittedName>
        <fullName evidence="1">Uncharacterized protein</fullName>
    </submittedName>
</protein>
<reference evidence="2" key="1">
    <citation type="journal article" date="2019" name="Int. J. Syst. Evol. Microbiol.">
        <title>The Global Catalogue of Microorganisms (GCM) 10K type strain sequencing project: providing services to taxonomists for standard genome sequencing and annotation.</title>
        <authorList>
            <consortium name="The Broad Institute Genomics Platform"/>
            <consortium name="The Broad Institute Genome Sequencing Center for Infectious Disease"/>
            <person name="Wu L."/>
            <person name="Ma J."/>
        </authorList>
    </citation>
    <scope>NUCLEOTIDE SEQUENCE [LARGE SCALE GENOMIC DNA]</scope>
    <source>
        <strain evidence="2">CCM 8912</strain>
    </source>
</reference>
<dbReference type="Proteomes" id="UP001597212">
    <property type="component" value="Unassembled WGS sequence"/>
</dbReference>
<sequence length="65" mass="7466">MNDDTYEGATVTFHLKKRDGTAFSVHWQTVWMSPDDLWRAGELMATIRKGDQLVGVELTLREKVL</sequence>
<dbReference type="EMBL" id="JBHTOK010000073">
    <property type="protein sequence ID" value="MFD1441697.1"/>
    <property type="molecule type" value="Genomic_DNA"/>
</dbReference>
<comment type="caution">
    <text evidence="1">The sequence shown here is derived from an EMBL/GenBank/DDBJ whole genome shotgun (WGS) entry which is preliminary data.</text>
</comment>
<organism evidence="1 2">
    <name type="scientific">Lacticaseibacillus hegangensis</name>
    <dbReference type="NCBI Taxonomy" id="2486010"/>
    <lineage>
        <taxon>Bacteria</taxon>
        <taxon>Bacillati</taxon>
        <taxon>Bacillota</taxon>
        <taxon>Bacilli</taxon>
        <taxon>Lactobacillales</taxon>
        <taxon>Lactobacillaceae</taxon>
        <taxon>Lacticaseibacillus</taxon>
    </lineage>
</organism>
<proteinExistence type="predicted"/>
<keyword evidence="2" id="KW-1185">Reference proteome</keyword>
<accession>A0ABW4CWA7</accession>
<dbReference type="RefSeq" id="WP_125756162.1">
    <property type="nucleotide sequence ID" value="NZ_JBHTOK010000073.1"/>
</dbReference>
<gene>
    <name evidence="1" type="ORF">ACFQ5K_09955</name>
</gene>